<dbReference type="AlphaFoldDB" id="A0A165WQA8"/>
<reference evidence="1 2" key="1">
    <citation type="journal article" date="2016" name="Mol. Biol. Evol.">
        <title>Comparative Genomics of Early-Diverging Mushroom-Forming Fungi Provides Insights into the Origins of Lignocellulose Decay Capabilities.</title>
        <authorList>
            <person name="Nagy L.G."/>
            <person name="Riley R."/>
            <person name="Tritt A."/>
            <person name="Adam C."/>
            <person name="Daum C."/>
            <person name="Floudas D."/>
            <person name="Sun H."/>
            <person name="Yadav J.S."/>
            <person name="Pangilinan J."/>
            <person name="Larsson K.H."/>
            <person name="Matsuura K."/>
            <person name="Barry K."/>
            <person name="Labutti K."/>
            <person name="Kuo R."/>
            <person name="Ohm R.A."/>
            <person name="Bhattacharya S.S."/>
            <person name="Shirouzu T."/>
            <person name="Yoshinaga Y."/>
            <person name="Martin F.M."/>
            <person name="Grigoriev I.V."/>
            <person name="Hibbett D.S."/>
        </authorList>
    </citation>
    <scope>NUCLEOTIDE SEQUENCE [LARGE SCALE GENOMIC DNA]</scope>
    <source>
        <strain evidence="1 2">HHB10207 ss-3</strain>
    </source>
</reference>
<dbReference type="InterPro" id="IPR021109">
    <property type="entry name" value="Peptidase_aspartic_dom_sf"/>
</dbReference>
<keyword evidence="2" id="KW-1185">Reference proteome</keyword>
<proteinExistence type="predicted"/>
<dbReference type="Gene3D" id="2.40.70.10">
    <property type="entry name" value="Acid Proteases"/>
    <property type="match status" value="1"/>
</dbReference>
<name>A0A165WQA8_9AGAM</name>
<sequence length="52" mass="6047">MQFKDHTERTTFAVCDLGDKPAIIGHTWLWQHNPEIDWKTGDVVFSRCPSQC</sequence>
<dbReference type="STRING" id="1314776.A0A165WQA8"/>
<protein>
    <submittedName>
        <fullName evidence="1">Uncharacterized protein</fullName>
    </submittedName>
</protein>
<feature type="non-terminal residue" evidence="1">
    <location>
        <position position="52"/>
    </location>
</feature>
<evidence type="ECO:0000313" key="1">
    <source>
        <dbReference type="EMBL" id="KZT31415.1"/>
    </source>
</evidence>
<evidence type="ECO:0000313" key="2">
    <source>
        <dbReference type="Proteomes" id="UP000076798"/>
    </source>
</evidence>
<dbReference type="OrthoDB" id="3267566at2759"/>
<dbReference type="Proteomes" id="UP000076798">
    <property type="component" value="Unassembled WGS sequence"/>
</dbReference>
<organism evidence="1 2">
    <name type="scientific">Sistotremastrum suecicum HHB10207 ss-3</name>
    <dbReference type="NCBI Taxonomy" id="1314776"/>
    <lineage>
        <taxon>Eukaryota</taxon>
        <taxon>Fungi</taxon>
        <taxon>Dikarya</taxon>
        <taxon>Basidiomycota</taxon>
        <taxon>Agaricomycotina</taxon>
        <taxon>Agaricomycetes</taxon>
        <taxon>Sistotremastrales</taxon>
        <taxon>Sistotremastraceae</taxon>
        <taxon>Sistotremastrum</taxon>
    </lineage>
</organism>
<gene>
    <name evidence="1" type="ORF">SISSUDRAFT_995171</name>
</gene>
<dbReference type="EMBL" id="KV428594">
    <property type="protein sequence ID" value="KZT31415.1"/>
    <property type="molecule type" value="Genomic_DNA"/>
</dbReference>
<accession>A0A165WQA8</accession>